<keyword evidence="4" id="KW-0812">Transmembrane</keyword>
<comment type="catalytic activity">
    <reaction evidence="3">
        <text>a sn-glycero-3-phosphodiester + H2O = an alcohol + sn-glycerol 3-phosphate + H(+)</text>
        <dbReference type="Rhea" id="RHEA:12969"/>
        <dbReference type="ChEBI" id="CHEBI:15377"/>
        <dbReference type="ChEBI" id="CHEBI:15378"/>
        <dbReference type="ChEBI" id="CHEBI:30879"/>
        <dbReference type="ChEBI" id="CHEBI:57597"/>
        <dbReference type="ChEBI" id="CHEBI:83408"/>
        <dbReference type="EC" id="3.1.4.46"/>
    </reaction>
</comment>
<dbReference type="PANTHER" id="PTHR47449">
    <property type="entry name" value="GLYCEROPHOSPHODIESTER PHOSPHODIESTERASE GDPD4"/>
    <property type="match status" value="1"/>
</dbReference>
<name>A0A0K9PFP8_ZOSMR</name>
<accession>A0A0K9PFP8</accession>
<evidence type="ECO:0000313" key="6">
    <source>
        <dbReference type="EMBL" id="KMZ67045.1"/>
    </source>
</evidence>
<gene>
    <name evidence="6" type="ORF">ZOSMA_27G00940</name>
</gene>
<feature type="transmembrane region" description="Helical" evidence="4">
    <location>
        <begin position="24"/>
        <end position="47"/>
    </location>
</feature>
<keyword evidence="7" id="KW-1185">Reference proteome</keyword>
<dbReference type="GO" id="GO:0008889">
    <property type="term" value="F:glycerophosphodiester phosphodiesterase activity"/>
    <property type="evidence" value="ECO:0007669"/>
    <property type="project" value="UniProtKB-EC"/>
</dbReference>
<dbReference type="InterPro" id="IPR030395">
    <property type="entry name" value="GP_PDE_dom"/>
</dbReference>
<organism evidence="6 7">
    <name type="scientific">Zostera marina</name>
    <name type="common">Eelgrass</name>
    <dbReference type="NCBI Taxonomy" id="29655"/>
    <lineage>
        <taxon>Eukaryota</taxon>
        <taxon>Viridiplantae</taxon>
        <taxon>Streptophyta</taxon>
        <taxon>Embryophyta</taxon>
        <taxon>Tracheophyta</taxon>
        <taxon>Spermatophyta</taxon>
        <taxon>Magnoliopsida</taxon>
        <taxon>Liliopsida</taxon>
        <taxon>Zosteraceae</taxon>
        <taxon>Zostera</taxon>
    </lineage>
</organism>
<keyword evidence="4" id="KW-1133">Transmembrane helix</keyword>
<evidence type="ECO:0000256" key="3">
    <source>
        <dbReference type="ARBA" id="ARBA00047512"/>
    </source>
</evidence>
<dbReference type="CDD" id="cd08556">
    <property type="entry name" value="GDPD"/>
    <property type="match status" value="1"/>
</dbReference>
<dbReference type="InterPro" id="IPR017946">
    <property type="entry name" value="PLC-like_Pdiesterase_TIM-brl"/>
</dbReference>
<dbReference type="OrthoDB" id="1058301at2759"/>
<dbReference type="EC" id="3.1.4.46" evidence="1"/>
<dbReference type="Proteomes" id="UP000036987">
    <property type="component" value="Unassembled WGS sequence"/>
</dbReference>
<dbReference type="PANTHER" id="PTHR47449:SF2">
    <property type="entry name" value="GLYCEROPHOSPHODIESTER PHOSPHODIESTERASE GDPD4"/>
    <property type="match status" value="1"/>
</dbReference>
<dbReference type="Gene3D" id="3.20.20.190">
    <property type="entry name" value="Phosphatidylinositol (PI) phosphodiesterase"/>
    <property type="match status" value="1"/>
</dbReference>
<dbReference type="AlphaFoldDB" id="A0A0K9PFP8"/>
<comment type="caution">
    <text evidence="6">The sequence shown here is derived from an EMBL/GenBank/DDBJ whole genome shotgun (WGS) entry which is preliminary data.</text>
</comment>
<dbReference type="SUPFAM" id="SSF51695">
    <property type="entry name" value="PLC-like phosphodiesterases"/>
    <property type="match status" value="1"/>
</dbReference>
<evidence type="ECO:0000313" key="7">
    <source>
        <dbReference type="Proteomes" id="UP000036987"/>
    </source>
</evidence>
<dbReference type="EMBL" id="LFYR01000932">
    <property type="protein sequence ID" value="KMZ67045.1"/>
    <property type="molecule type" value="Genomic_DNA"/>
</dbReference>
<feature type="domain" description="GP-PDE" evidence="5">
    <location>
        <begin position="68"/>
        <end position="314"/>
    </location>
</feature>
<protein>
    <recommendedName>
        <fullName evidence="1">glycerophosphodiester phosphodiesterase</fullName>
        <ecNumber evidence="1">3.1.4.46</ecNumber>
    </recommendedName>
</protein>
<evidence type="ECO:0000259" key="5">
    <source>
        <dbReference type="PROSITE" id="PS51704"/>
    </source>
</evidence>
<proteinExistence type="predicted"/>
<evidence type="ECO:0000256" key="4">
    <source>
        <dbReference type="SAM" id="Phobius"/>
    </source>
</evidence>
<evidence type="ECO:0000256" key="2">
    <source>
        <dbReference type="ARBA" id="ARBA00022798"/>
    </source>
</evidence>
<dbReference type="Pfam" id="PF03009">
    <property type="entry name" value="GDPD"/>
    <property type="match status" value="1"/>
</dbReference>
<dbReference type="InterPro" id="IPR044236">
    <property type="entry name" value="GDPD4"/>
</dbReference>
<keyword evidence="2" id="KW-0319">Glycerol metabolism</keyword>
<evidence type="ECO:0000256" key="1">
    <source>
        <dbReference type="ARBA" id="ARBA00012247"/>
    </source>
</evidence>
<keyword evidence="4" id="KW-0472">Membrane</keyword>
<dbReference type="GO" id="GO:0006071">
    <property type="term" value="P:glycerol metabolic process"/>
    <property type="evidence" value="ECO:0007669"/>
    <property type="project" value="UniProtKB-KW"/>
</dbReference>
<sequence length="329" mass="37941">MDGCKSERRLREFSFGKRSVLCRWILRLITMLIVLALILPFGFRFHLRRRLISQQMRVRECEWLQNPPFLCAHGGDSEKAFPNTMEAYYYALQLHVNCIEIDISRSSDGVLFAIHDRELQKITENNTAKFGYFGKNEVEELDARYQQPIKIEKQRVPTLEDALTLISQSVGLVILDAKFGPPLYEKGLAEDIISVVEKTNCRNCVILSKSDNLLSKINKLKQDFPVGYVVQKDLSTGVRSKLLRIEGADFVSVYHPLINEKLVKTIHEGSKKVYAWTVDDESSMYRLLRQNIEVIITGKPAVLQGIMLKIQKECRVHDWYARFAAEEKI</sequence>
<reference evidence="7" key="1">
    <citation type="journal article" date="2016" name="Nature">
        <title>The genome of the seagrass Zostera marina reveals angiosperm adaptation to the sea.</title>
        <authorList>
            <person name="Olsen J.L."/>
            <person name="Rouze P."/>
            <person name="Verhelst B."/>
            <person name="Lin Y.-C."/>
            <person name="Bayer T."/>
            <person name="Collen J."/>
            <person name="Dattolo E."/>
            <person name="De Paoli E."/>
            <person name="Dittami S."/>
            <person name="Maumus F."/>
            <person name="Michel G."/>
            <person name="Kersting A."/>
            <person name="Lauritano C."/>
            <person name="Lohaus R."/>
            <person name="Toepel M."/>
            <person name="Tonon T."/>
            <person name="Vanneste K."/>
            <person name="Amirebrahimi M."/>
            <person name="Brakel J."/>
            <person name="Bostroem C."/>
            <person name="Chovatia M."/>
            <person name="Grimwood J."/>
            <person name="Jenkins J.W."/>
            <person name="Jueterbock A."/>
            <person name="Mraz A."/>
            <person name="Stam W.T."/>
            <person name="Tice H."/>
            <person name="Bornberg-Bauer E."/>
            <person name="Green P.J."/>
            <person name="Pearson G.A."/>
            <person name="Procaccini G."/>
            <person name="Duarte C.M."/>
            <person name="Schmutz J."/>
            <person name="Reusch T.B.H."/>
            <person name="Van de Peer Y."/>
        </authorList>
    </citation>
    <scope>NUCLEOTIDE SEQUENCE [LARGE SCALE GENOMIC DNA]</scope>
    <source>
        <strain evidence="7">cv. Finnish</strain>
    </source>
</reference>
<dbReference type="STRING" id="29655.A0A0K9PFP8"/>
<dbReference type="GO" id="GO:0006629">
    <property type="term" value="P:lipid metabolic process"/>
    <property type="evidence" value="ECO:0007669"/>
    <property type="project" value="InterPro"/>
</dbReference>
<dbReference type="PROSITE" id="PS51704">
    <property type="entry name" value="GP_PDE"/>
    <property type="match status" value="1"/>
</dbReference>